<evidence type="ECO:0000256" key="1">
    <source>
        <dbReference type="SAM" id="MobiDB-lite"/>
    </source>
</evidence>
<proteinExistence type="predicted"/>
<reference evidence="3" key="1">
    <citation type="submission" date="2017-03" db="EMBL/GenBank/DDBJ databases">
        <authorList>
            <person name="Lund M.B."/>
        </authorList>
    </citation>
    <scope>NUCLEOTIDE SEQUENCE [LARGE SCALE GENOMIC DNA]</scope>
</reference>
<organism evidence="2 3">
    <name type="scientific">Candidatus Lumbricidiphila eiseniae</name>
    <dbReference type="NCBI Taxonomy" id="1969409"/>
    <lineage>
        <taxon>Bacteria</taxon>
        <taxon>Bacillati</taxon>
        <taxon>Actinomycetota</taxon>
        <taxon>Actinomycetes</taxon>
        <taxon>Micrococcales</taxon>
        <taxon>Microbacteriaceae</taxon>
        <taxon>Candidatus Lumbricidiphila</taxon>
    </lineage>
</organism>
<sequence>MVDLDALTTGDIAQIEDLSGQSITALSDRESPKGLALAAIAMVIARRNGKPDFTWEQALALSVVEANAILEPAGESADERKDERSAESATV</sequence>
<evidence type="ECO:0000313" key="3">
    <source>
        <dbReference type="Proteomes" id="UP000219994"/>
    </source>
</evidence>
<protein>
    <submittedName>
        <fullName evidence="2">Uncharacterized protein</fullName>
    </submittedName>
</protein>
<dbReference type="Proteomes" id="UP000219994">
    <property type="component" value="Unassembled WGS sequence"/>
</dbReference>
<feature type="compositionally biased region" description="Basic and acidic residues" evidence="1">
    <location>
        <begin position="77"/>
        <end position="91"/>
    </location>
</feature>
<evidence type="ECO:0000313" key="2">
    <source>
        <dbReference type="EMBL" id="PDQ34132.1"/>
    </source>
</evidence>
<name>A0A2A6FML9_9MICO</name>
<gene>
    <name evidence="2" type="ORF">B5766_12940</name>
</gene>
<accession>A0A2A6FML9</accession>
<comment type="caution">
    <text evidence="2">The sequence shown here is derived from an EMBL/GenBank/DDBJ whole genome shotgun (WGS) entry which is preliminary data.</text>
</comment>
<dbReference type="EMBL" id="NAEP01000069">
    <property type="protein sequence ID" value="PDQ34132.1"/>
    <property type="molecule type" value="Genomic_DNA"/>
</dbReference>
<dbReference type="AlphaFoldDB" id="A0A2A6FML9"/>
<feature type="region of interest" description="Disordered" evidence="1">
    <location>
        <begin position="71"/>
        <end position="91"/>
    </location>
</feature>